<feature type="domain" description="DUF3857" evidence="2">
    <location>
        <begin position="69"/>
        <end position="208"/>
    </location>
</feature>
<keyword evidence="1" id="KW-0732">Signal</keyword>
<organism evidence="3 4">
    <name type="scientific">Pedobacter planticolens</name>
    <dbReference type="NCBI Taxonomy" id="2679964"/>
    <lineage>
        <taxon>Bacteria</taxon>
        <taxon>Pseudomonadati</taxon>
        <taxon>Bacteroidota</taxon>
        <taxon>Sphingobacteriia</taxon>
        <taxon>Sphingobacteriales</taxon>
        <taxon>Sphingobacteriaceae</taxon>
        <taxon>Pedobacter</taxon>
    </lineage>
</organism>
<evidence type="ECO:0000313" key="3">
    <source>
        <dbReference type="EMBL" id="MBB2144663.1"/>
    </source>
</evidence>
<dbReference type="RefSeq" id="WP_182921347.1">
    <property type="nucleotide sequence ID" value="NZ_WNXD01000001.1"/>
</dbReference>
<dbReference type="Pfam" id="PF12969">
    <property type="entry name" value="DUF3857"/>
    <property type="match status" value="1"/>
</dbReference>
<accession>A0A923DY86</accession>
<protein>
    <submittedName>
        <fullName evidence="3">DUF3857 domain-containing protein</fullName>
    </submittedName>
</protein>
<evidence type="ECO:0000256" key="1">
    <source>
        <dbReference type="SAM" id="SignalP"/>
    </source>
</evidence>
<proteinExistence type="predicted"/>
<dbReference type="InterPro" id="IPR024618">
    <property type="entry name" value="DUF3857"/>
</dbReference>
<keyword evidence="4" id="KW-1185">Reference proteome</keyword>
<dbReference type="Proteomes" id="UP000601055">
    <property type="component" value="Unassembled WGS sequence"/>
</dbReference>
<evidence type="ECO:0000259" key="2">
    <source>
        <dbReference type="Pfam" id="PF12969"/>
    </source>
</evidence>
<feature type="chain" id="PRO_5037366876" evidence="1">
    <location>
        <begin position="21"/>
        <end position="656"/>
    </location>
</feature>
<comment type="caution">
    <text evidence="3">The sequence shown here is derived from an EMBL/GenBank/DDBJ whole genome shotgun (WGS) entry which is preliminary data.</text>
</comment>
<dbReference type="EMBL" id="WNXD01000001">
    <property type="protein sequence ID" value="MBB2144663.1"/>
    <property type="molecule type" value="Genomic_DNA"/>
</dbReference>
<evidence type="ECO:0000313" key="4">
    <source>
        <dbReference type="Proteomes" id="UP000601055"/>
    </source>
</evidence>
<dbReference type="Gene3D" id="2.60.120.1130">
    <property type="match status" value="1"/>
</dbReference>
<gene>
    <name evidence="3" type="ORF">GM921_04160</name>
</gene>
<dbReference type="Gene3D" id="2.60.40.3140">
    <property type="match status" value="1"/>
</dbReference>
<dbReference type="AlphaFoldDB" id="A0A923DY86"/>
<sequence>MNKPLLILFILLVSVKICNAQQPTVKIEPWSSKPVIHSFDAKYKKESALIIKDIRRIEYADNAKGDVEKYYTLHKIVHVNDDAAVERYNKIYISVTDDSDIVDVRARTILASGKTVELNKADIKDYKEKDGSVYKIFAMEGLEKGCEIEYAYTIKRPVSYMGRENLQIDIPQLETSFEIICPERLRFELKPFNFEWTPKDSVEAGKRSVKCIQKQTAGVDEEKYAFYDANIKYVEFKLAYNDAARKGERLFTWNDFGRRIYEMYTADVTTKDIALVATISKENGWDKLPDETKKLIAVENYIKTKYTYNEDLNDEESNAISVIIKNKIAGQTGIMRLYTAIFQNLGVKYQYVVVGDRTSSTIDRTFENWNNCDYSLFFFPTQNKFIAPTRPDFRYPWIPPVWGNTNGVFLRTTTLGSVSTALAEVRNIELQHYSKTVHVIESTIQLSKKLDSLEIDATQSYSGYAAVDMRDAFNYANDEVKQNIIKQLAKMLTGSENVLSSKITNQEFEKANDNQPITLNVKTKSGELIENAGNKLLIKIGQAIGTQVEMYQEKERQFPMNIEYAHILDRKINLIIPEGYTIKNLKDLKLNEIYKDKDEQTMGFVSDYKLNGNILTINVVEDYRNTQYPITQYEAFRKIINSASDFNKVVLVLEKM</sequence>
<feature type="signal peptide" evidence="1">
    <location>
        <begin position="1"/>
        <end position="20"/>
    </location>
</feature>
<reference evidence="3" key="1">
    <citation type="submission" date="2019-11" db="EMBL/GenBank/DDBJ databases">
        <title>Description of Pedobacter sp. LMG 31464T.</title>
        <authorList>
            <person name="Carlier A."/>
            <person name="Qi S."/>
            <person name="Vandamme P."/>
        </authorList>
    </citation>
    <scope>NUCLEOTIDE SEQUENCE</scope>
    <source>
        <strain evidence="3">LMG 31464</strain>
    </source>
</reference>
<name>A0A923DY86_9SPHI</name>